<dbReference type="EMBL" id="FOIZ01000002">
    <property type="protein sequence ID" value="SEW40484.1"/>
    <property type="molecule type" value="Genomic_DNA"/>
</dbReference>
<accession>A0A1I0RHT0</accession>
<proteinExistence type="predicted"/>
<dbReference type="STRING" id="364200.SAMN04488515_2713"/>
<evidence type="ECO:0000313" key="2">
    <source>
        <dbReference type="EMBL" id="SEW40484.1"/>
    </source>
</evidence>
<dbReference type="Pfam" id="PF20181">
    <property type="entry name" value="DUF6544"/>
    <property type="match status" value="1"/>
</dbReference>
<dbReference type="Proteomes" id="UP000199167">
    <property type="component" value="Unassembled WGS sequence"/>
</dbReference>
<dbReference type="RefSeq" id="WP_131801612.1">
    <property type="nucleotide sequence ID" value="NZ_FOIZ01000002.1"/>
</dbReference>
<gene>
    <name evidence="2" type="ORF">SAMN04488515_2713</name>
</gene>
<dbReference type="InterPro" id="IPR046674">
    <property type="entry name" value="DUF6544"/>
</dbReference>
<evidence type="ECO:0000256" key="1">
    <source>
        <dbReference type="SAM" id="Phobius"/>
    </source>
</evidence>
<evidence type="ECO:0000313" key="3">
    <source>
        <dbReference type="Proteomes" id="UP000199167"/>
    </source>
</evidence>
<name>A0A1I0RHT0_9RHOB</name>
<protein>
    <submittedName>
        <fullName evidence="2">Uncharacterized protein</fullName>
    </submittedName>
</protein>
<organism evidence="2 3">
    <name type="scientific">Cognatiyoonia koreensis</name>
    <dbReference type="NCBI Taxonomy" id="364200"/>
    <lineage>
        <taxon>Bacteria</taxon>
        <taxon>Pseudomonadati</taxon>
        <taxon>Pseudomonadota</taxon>
        <taxon>Alphaproteobacteria</taxon>
        <taxon>Rhodobacterales</taxon>
        <taxon>Paracoccaceae</taxon>
        <taxon>Cognatiyoonia</taxon>
    </lineage>
</organism>
<reference evidence="2 3" key="1">
    <citation type="submission" date="2016-10" db="EMBL/GenBank/DDBJ databases">
        <authorList>
            <person name="de Groot N.N."/>
        </authorList>
    </citation>
    <scope>NUCLEOTIDE SEQUENCE [LARGE SCALE GENOMIC DNA]</scope>
    <source>
        <strain evidence="2 3">DSM 17925</strain>
    </source>
</reference>
<sequence length="287" mass="31866">MSEWITISGKFLFLIVAVIAGAWLWANARYRNGMADAETAWADIASRQTETADRYTPEMVRDLPEVAQRYLNHAIAPGTPLLRKAELEMAGEFLLGEPGAQKTFAMLARQVLAPPHEFVWIARMSSGPVRISGSDGLHHRHGWTRFWMLHSLPLVQLAATADLDRAAAARPAIEAIWAPATMLPANGASWVQTGPDTADVTFGTEAEAITITLRINADGALKEIWTMRWSDSNVEKTYKIQPFGATIQAEDNYNGFTIPSRVTVGNHFGTDHFLPFFIARLTHVRHF</sequence>
<feature type="transmembrane region" description="Helical" evidence="1">
    <location>
        <begin position="6"/>
        <end position="26"/>
    </location>
</feature>
<dbReference type="OrthoDB" id="3671061at2"/>
<keyword evidence="1" id="KW-1133">Transmembrane helix</keyword>
<keyword evidence="1" id="KW-0812">Transmembrane</keyword>
<keyword evidence="3" id="KW-1185">Reference proteome</keyword>
<dbReference type="AlphaFoldDB" id="A0A1I0RHT0"/>
<keyword evidence="1" id="KW-0472">Membrane</keyword>